<dbReference type="Pfam" id="PF09649">
    <property type="entry name" value="CHZ"/>
    <property type="match status" value="1"/>
</dbReference>
<dbReference type="InterPro" id="IPR019098">
    <property type="entry name" value="Histone_chaperone_domain_CHZ"/>
</dbReference>
<feature type="compositionally biased region" description="Acidic residues" evidence="4">
    <location>
        <begin position="490"/>
        <end position="503"/>
    </location>
</feature>
<evidence type="ECO:0000256" key="3">
    <source>
        <dbReference type="ARBA" id="ARBA00023242"/>
    </source>
</evidence>
<feature type="compositionally biased region" description="Low complexity" evidence="4">
    <location>
        <begin position="424"/>
        <end position="435"/>
    </location>
</feature>
<evidence type="ECO:0000256" key="1">
    <source>
        <dbReference type="ARBA" id="ARBA00004123"/>
    </source>
</evidence>
<organism evidence="6 7">
    <name type="scientific">Populus tomentosa</name>
    <name type="common">Chinese white poplar</name>
    <dbReference type="NCBI Taxonomy" id="118781"/>
    <lineage>
        <taxon>Eukaryota</taxon>
        <taxon>Viridiplantae</taxon>
        <taxon>Streptophyta</taxon>
        <taxon>Embryophyta</taxon>
        <taxon>Tracheophyta</taxon>
        <taxon>Spermatophyta</taxon>
        <taxon>Magnoliopsida</taxon>
        <taxon>eudicotyledons</taxon>
        <taxon>Gunneridae</taxon>
        <taxon>Pentapetalae</taxon>
        <taxon>rosids</taxon>
        <taxon>fabids</taxon>
        <taxon>Malpighiales</taxon>
        <taxon>Salicaceae</taxon>
        <taxon>Saliceae</taxon>
        <taxon>Populus</taxon>
    </lineage>
</organism>
<evidence type="ECO:0000313" key="6">
    <source>
        <dbReference type="EMBL" id="KAG6776076.1"/>
    </source>
</evidence>
<evidence type="ECO:0000256" key="4">
    <source>
        <dbReference type="SAM" id="MobiDB-lite"/>
    </source>
</evidence>
<feature type="region of interest" description="Disordered" evidence="4">
    <location>
        <begin position="405"/>
        <end position="530"/>
    </location>
</feature>
<dbReference type="GO" id="GO:0005634">
    <property type="term" value="C:nucleus"/>
    <property type="evidence" value="ECO:0007669"/>
    <property type="project" value="UniProtKB-SubCell"/>
</dbReference>
<dbReference type="PANTHER" id="PTHR15410:SF2">
    <property type="entry name" value="HIRA-INTERACTING PROTEIN 3"/>
    <property type="match status" value="1"/>
</dbReference>
<dbReference type="PANTHER" id="PTHR15410">
    <property type="entry name" value="HIRA-INTERACTING PROTEIN 3"/>
    <property type="match status" value="1"/>
</dbReference>
<feature type="compositionally biased region" description="Basic and acidic residues" evidence="4">
    <location>
        <begin position="504"/>
        <end position="522"/>
    </location>
</feature>
<dbReference type="AlphaFoldDB" id="A0A8X8CUB2"/>
<feature type="domain" description="Histone chaperone" evidence="5">
    <location>
        <begin position="594"/>
        <end position="626"/>
    </location>
</feature>
<evidence type="ECO:0000313" key="7">
    <source>
        <dbReference type="Proteomes" id="UP000886885"/>
    </source>
</evidence>
<sequence>MAEELQEQGTETVKKEMLDIESQVKEAMVSRVIHFKAQADSLTFEGVRRLLEKDLGLEKFALDVHKRFVKQRPSKLATVYKDKNLFWKSGNPKILVKCLMYRGKGCRWCIGIMTWTIAVRCFWEFELEMYVNLTNYFLELGFQETVFVIVAATAGIIPCLDSAVAENASKGSQETGEKHVGSPKEGTESPEILESKNNIKEPSSEEEEKMEECHVTGLSTGQKTTKSKTKDTQANEIKVPSDHASKDSGETGRKHVGSPKEGIESPERLESKNNIKEHSSEEEEKMEDSPVMGLMTGKKTTKSKTKDTQANEIKEVPSEGSIKKAMMKRASYIKANSEYVFVSFGMVVNSYGQSGSFTNLYVCVLEITMAGLRRLLEDDLKLDKFSLDPYKKFISKQLDEVLKSSRVSEPKKKNLKNNSHGKASKGVSSEESANSSDKESEEEEEEVKLKKKKIGAERQMQNAQGSKKRRRSEKETKVSAKKQIKPSETVTEDNNDMEDSGDVSEDKDSPSSAEKPVKKKEASTPAYGKRVEHLKSVIKSCGMSVPPVIYKKVKQVADNKREAQLIKELEDILSREGLSSNPSEKEIKEVRKRKERAKELEGIDLSNIVTTSRRSPSEEADEGIVSFDGKICLRLCLLGCVYRSSLSDLRRVLLWKT</sequence>
<feature type="compositionally biased region" description="Basic and acidic residues" evidence="4">
    <location>
        <begin position="175"/>
        <end position="203"/>
    </location>
</feature>
<dbReference type="InterPro" id="IPR037647">
    <property type="entry name" value="HIRIP3"/>
</dbReference>
<dbReference type="OrthoDB" id="514832at2759"/>
<accession>A0A8X8CUB2</accession>
<dbReference type="EMBL" id="JAAWWB010000009">
    <property type="protein sequence ID" value="KAG6776076.1"/>
    <property type="molecule type" value="Genomic_DNA"/>
</dbReference>
<comment type="caution">
    <text evidence="6">The sequence shown here is derived from an EMBL/GenBank/DDBJ whole genome shotgun (WGS) entry which is preliminary data.</text>
</comment>
<name>A0A8X8CUB2_POPTO</name>
<keyword evidence="3" id="KW-0539">Nucleus</keyword>
<keyword evidence="2" id="KW-0143">Chaperone</keyword>
<evidence type="ECO:0000259" key="5">
    <source>
        <dbReference type="SMART" id="SM01082"/>
    </source>
</evidence>
<feature type="compositionally biased region" description="Basic and acidic residues" evidence="4">
    <location>
        <begin position="228"/>
        <end position="253"/>
    </location>
</feature>
<keyword evidence="7" id="KW-1185">Reference proteome</keyword>
<gene>
    <name evidence="6" type="ORF">POTOM_019579</name>
</gene>
<reference evidence="6" key="1">
    <citation type="journal article" date="2020" name="bioRxiv">
        <title>Hybrid origin of Populus tomentosa Carr. identified through genome sequencing and phylogenomic analysis.</title>
        <authorList>
            <person name="An X."/>
            <person name="Gao K."/>
            <person name="Chen Z."/>
            <person name="Li J."/>
            <person name="Yang X."/>
            <person name="Yang X."/>
            <person name="Zhou J."/>
            <person name="Guo T."/>
            <person name="Zhao T."/>
            <person name="Huang S."/>
            <person name="Miao D."/>
            <person name="Khan W.U."/>
            <person name="Rao P."/>
            <person name="Ye M."/>
            <person name="Lei B."/>
            <person name="Liao W."/>
            <person name="Wang J."/>
            <person name="Ji L."/>
            <person name="Li Y."/>
            <person name="Guo B."/>
            <person name="Mustafa N.S."/>
            <person name="Li S."/>
            <person name="Yun Q."/>
            <person name="Keller S.R."/>
            <person name="Mao J."/>
            <person name="Zhang R."/>
            <person name="Strauss S.H."/>
        </authorList>
    </citation>
    <scope>NUCLEOTIDE SEQUENCE</scope>
    <source>
        <strain evidence="6">GM15</strain>
        <tissue evidence="6">Leaf</tissue>
    </source>
</reference>
<proteinExistence type="predicted"/>
<evidence type="ECO:0000256" key="2">
    <source>
        <dbReference type="ARBA" id="ARBA00023186"/>
    </source>
</evidence>
<dbReference type="SMART" id="SM01082">
    <property type="entry name" value="CHZ"/>
    <property type="match status" value="1"/>
</dbReference>
<feature type="compositionally biased region" description="Basic and acidic residues" evidence="4">
    <location>
        <begin position="261"/>
        <end position="279"/>
    </location>
</feature>
<comment type="subcellular location">
    <subcellularLocation>
        <location evidence="1">Nucleus</location>
    </subcellularLocation>
</comment>
<dbReference type="Proteomes" id="UP000886885">
    <property type="component" value="Chromosome 5A"/>
</dbReference>
<protein>
    <recommendedName>
        <fullName evidence="5">Histone chaperone domain-containing protein</fullName>
    </recommendedName>
</protein>
<feature type="region of interest" description="Disordered" evidence="4">
    <location>
        <begin position="170"/>
        <end position="310"/>
    </location>
</feature>